<keyword evidence="1" id="KW-0812">Transmembrane</keyword>
<reference evidence="2 3" key="1">
    <citation type="journal article" date="2013" name="Stand. Genomic Sci.">
        <title>Genomic Encyclopedia of Type Strains, Phase I: The one thousand microbial genomes (KMG-I) project.</title>
        <authorList>
            <person name="Kyrpides N.C."/>
            <person name="Woyke T."/>
            <person name="Eisen J.A."/>
            <person name="Garrity G."/>
            <person name="Lilburn T.G."/>
            <person name="Beck B.J."/>
            <person name="Whitman W.B."/>
            <person name="Hugenholtz P."/>
            <person name="Klenk H.P."/>
        </authorList>
    </citation>
    <scope>NUCLEOTIDE SEQUENCE [LARGE SCALE GENOMIC DNA]</scope>
    <source>
        <strain evidence="2 3">DSM 45044</strain>
    </source>
</reference>
<name>A0A562V1U3_9ACTN</name>
<proteinExistence type="predicted"/>
<dbReference type="AlphaFoldDB" id="A0A562V1U3"/>
<sequence>MTEPTPRLRLHTGIAVLHGVLLVALFLPWYVNEADDIRERHTGAGLLFAGELFTGLTESAVVDSGCVAAWLTVLCLVSSVALTAMRTHTVARGVTMTVLAGITAGGLVLLWNQITDPIRFVGNPETGEGTSLAILAVCLLGGAWLIEAVSAERRRTRDRGRNDFGSLTR</sequence>
<dbReference type="Proteomes" id="UP000321617">
    <property type="component" value="Unassembled WGS sequence"/>
</dbReference>
<evidence type="ECO:0000313" key="2">
    <source>
        <dbReference type="EMBL" id="TWJ11782.1"/>
    </source>
</evidence>
<keyword evidence="3" id="KW-1185">Reference proteome</keyword>
<feature type="transmembrane region" description="Helical" evidence="1">
    <location>
        <begin position="12"/>
        <end position="31"/>
    </location>
</feature>
<feature type="transmembrane region" description="Helical" evidence="1">
    <location>
        <begin position="94"/>
        <end position="112"/>
    </location>
</feature>
<keyword evidence="1" id="KW-0472">Membrane</keyword>
<organism evidence="2 3">
    <name type="scientific">Stackebrandtia albiflava</name>
    <dbReference type="NCBI Taxonomy" id="406432"/>
    <lineage>
        <taxon>Bacteria</taxon>
        <taxon>Bacillati</taxon>
        <taxon>Actinomycetota</taxon>
        <taxon>Actinomycetes</taxon>
        <taxon>Glycomycetales</taxon>
        <taxon>Glycomycetaceae</taxon>
        <taxon>Stackebrandtia</taxon>
    </lineage>
</organism>
<dbReference type="RefSeq" id="WP_147138384.1">
    <property type="nucleotide sequence ID" value="NZ_BAABIJ010000002.1"/>
</dbReference>
<accession>A0A562V1U3</accession>
<protein>
    <submittedName>
        <fullName evidence="2">Uncharacterized protein</fullName>
    </submittedName>
</protein>
<evidence type="ECO:0000313" key="3">
    <source>
        <dbReference type="Proteomes" id="UP000321617"/>
    </source>
</evidence>
<evidence type="ECO:0000256" key="1">
    <source>
        <dbReference type="SAM" id="Phobius"/>
    </source>
</evidence>
<feature type="transmembrane region" description="Helical" evidence="1">
    <location>
        <begin position="60"/>
        <end position="82"/>
    </location>
</feature>
<gene>
    <name evidence="2" type="ORF">LX16_2517</name>
</gene>
<comment type="caution">
    <text evidence="2">The sequence shown here is derived from an EMBL/GenBank/DDBJ whole genome shotgun (WGS) entry which is preliminary data.</text>
</comment>
<dbReference type="EMBL" id="VLLL01000006">
    <property type="protein sequence ID" value="TWJ11782.1"/>
    <property type="molecule type" value="Genomic_DNA"/>
</dbReference>
<keyword evidence="1" id="KW-1133">Transmembrane helix</keyword>
<feature type="transmembrane region" description="Helical" evidence="1">
    <location>
        <begin position="132"/>
        <end position="151"/>
    </location>
</feature>